<dbReference type="EMBL" id="JAGKHQ010000008">
    <property type="protein sequence ID" value="KAG7510520.1"/>
    <property type="molecule type" value="Genomic_DNA"/>
</dbReference>
<keyword evidence="3" id="KW-1185">Reference proteome</keyword>
<sequence>MRAHAQRNTQMQHAHTDALTHARTHMNTAHAPFHTAAKMGNRQFSSRHVAAVIALRFPPFTWMSRFWFSFTFHIREQ</sequence>
<proteinExistence type="predicted"/>
<accession>A0AAV6RYS3</accession>
<protein>
    <submittedName>
        <fullName evidence="2">Uncharacterized protein</fullName>
    </submittedName>
</protein>
<organism evidence="2 3">
    <name type="scientific">Solea senegalensis</name>
    <name type="common">Senegalese sole</name>
    <dbReference type="NCBI Taxonomy" id="28829"/>
    <lineage>
        <taxon>Eukaryota</taxon>
        <taxon>Metazoa</taxon>
        <taxon>Chordata</taxon>
        <taxon>Craniata</taxon>
        <taxon>Vertebrata</taxon>
        <taxon>Euteleostomi</taxon>
        <taxon>Actinopterygii</taxon>
        <taxon>Neopterygii</taxon>
        <taxon>Teleostei</taxon>
        <taxon>Neoteleostei</taxon>
        <taxon>Acanthomorphata</taxon>
        <taxon>Carangaria</taxon>
        <taxon>Pleuronectiformes</taxon>
        <taxon>Pleuronectoidei</taxon>
        <taxon>Soleidae</taxon>
        <taxon>Solea</taxon>
    </lineage>
</organism>
<dbReference type="Proteomes" id="UP000693946">
    <property type="component" value="Linkage Group LG16"/>
</dbReference>
<gene>
    <name evidence="2" type="ORF">JOB18_024130</name>
</gene>
<evidence type="ECO:0000313" key="2">
    <source>
        <dbReference type="EMBL" id="KAG7510520.1"/>
    </source>
</evidence>
<evidence type="ECO:0000313" key="3">
    <source>
        <dbReference type="Proteomes" id="UP000693946"/>
    </source>
</evidence>
<dbReference type="AlphaFoldDB" id="A0AAV6RYS3"/>
<feature type="compositionally biased region" description="Polar residues" evidence="1">
    <location>
        <begin position="1"/>
        <end position="13"/>
    </location>
</feature>
<feature type="region of interest" description="Disordered" evidence="1">
    <location>
        <begin position="1"/>
        <end position="21"/>
    </location>
</feature>
<comment type="caution">
    <text evidence="2">The sequence shown here is derived from an EMBL/GenBank/DDBJ whole genome shotgun (WGS) entry which is preliminary data.</text>
</comment>
<reference evidence="2 3" key="1">
    <citation type="journal article" date="2021" name="Sci. Rep.">
        <title>Chromosome anchoring in Senegalese sole (Solea senegalensis) reveals sex-associated markers and genome rearrangements in flatfish.</title>
        <authorList>
            <person name="Guerrero-Cozar I."/>
            <person name="Gomez-Garrido J."/>
            <person name="Berbel C."/>
            <person name="Martinez-Blanch J.F."/>
            <person name="Alioto T."/>
            <person name="Claros M.G."/>
            <person name="Gagnaire P.A."/>
            <person name="Manchado M."/>
        </authorList>
    </citation>
    <scope>NUCLEOTIDE SEQUENCE [LARGE SCALE GENOMIC DNA]</scope>
    <source>
        <strain evidence="2">Sse05_10M</strain>
    </source>
</reference>
<evidence type="ECO:0000256" key="1">
    <source>
        <dbReference type="SAM" id="MobiDB-lite"/>
    </source>
</evidence>
<name>A0AAV6RYS3_SOLSE</name>